<evidence type="ECO:0000259" key="2">
    <source>
        <dbReference type="Pfam" id="PF04773"/>
    </source>
</evidence>
<protein>
    <submittedName>
        <fullName evidence="3">FecR domain-containing protein</fullName>
    </submittedName>
</protein>
<dbReference type="PANTHER" id="PTHR30273">
    <property type="entry name" value="PERIPLASMIC SIGNAL SENSOR AND SIGMA FACTOR ACTIVATOR FECR-RELATED"/>
    <property type="match status" value="1"/>
</dbReference>
<dbReference type="AlphaFoldDB" id="A0AA42UT63"/>
<feature type="region of interest" description="Disordered" evidence="1">
    <location>
        <begin position="1"/>
        <end position="27"/>
    </location>
</feature>
<dbReference type="Pfam" id="PF04773">
    <property type="entry name" value="FecR"/>
    <property type="match status" value="1"/>
</dbReference>
<sequence length="263" mass="27607">MSSTHRDPALDLIQNGNTEPLGTQGGRAKVSRRTLLGGLTATGVLLASGYGVNQGGVLPTLFSDCATGTGQRRGWRLAPGLSVLLDSRSALDSVGRAVTLQHGRVLLEVTQGAGVSLRTTQVRIMPGQTARLIVQQQASATLVQMLDGMASIAWGSAAPLILGAGWQQLFGDTGSTPRVALPAGAGAWTHGHLVAERMPLAEVLEELDNYRPGVLRCDPRVAGLQVSRSLSLDQPDDSLALLSEVLPVRVQRVLGFWVSVVPA</sequence>
<comment type="caution">
    <text evidence="3">The sequence shown here is derived from an EMBL/GenBank/DDBJ whole genome shotgun (WGS) entry which is preliminary data.</text>
</comment>
<evidence type="ECO:0000313" key="3">
    <source>
        <dbReference type="EMBL" id="MDH1631543.1"/>
    </source>
</evidence>
<organism evidence="3 4">
    <name type="scientific">Pseudomonas mosselii</name>
    <dbReference type="NCBI Taxonomy" id="78327"/>
    <lineage>
        <taxon>Bacteria</taxon>
        <taxon>Pseudomonadati</taxon>
        <taxon>Pseudomonadota</taxon>
        <taxon>Gammaproteobacteria</taxon>
        <taxon>Pseudomonadales</taxon>
        <taxon>Pseudomonadaceae</taxon>
        <taxon>Pseudomonas</taxon>
    </lineage>
</organism>
<evidence type="ECO:0000256" key="1">
    <source>
        <dbReference type="SAM" id="MobiDB-lite"/>
    </source>
</evidence>
<reference evidence="3" key="1">
    <citation type="submission" date="2022-09" db="EMBL/GenBank/DDBJ databases">
        <title>Intensive care unit water sources are persistently colonized with multi-drug resistant bacteria and are the site of extensive horizontal gene transfer of antibiotic resistance genes.</title>
        <authorList>
            <person name="Diorio-Toth L."/>
        </authorList>
    </citation>
    <scope>NUCLEOTIDE SEQUENCE</scope>
    <source>
        <strain evidence="3">GD03782</strain>
    </source>
</reference>
<name>A0AA42UT63_9PSED</name>
<dbReference type="Proteomes" id="UP001160882">
    <property type="component" value="Unassembled WGS sequence"/>
</dbReference>
<feature type="domain" description="FecR protein" evidence="2">
    <location>
        <begin position="65"/>
        <end position="149"/>
    </location>
</feature>
<dbReference type="PANTHER" id="PTHR30273:SF2">
    <property type="entry name" value="PROTEIN FECR"/>
    <property type="match status" value="1"/>
</dbReference>
<proteinExistence type="predicted"/>
<evidence type="ECO:0000313" key="4">
    <source>
        <dbReference type="Proteomes" id="UP001160882"/>
    </source>
</evidence>
<dbReference type="RefSeq" id="WP_280082343.1">
    <property type="nucleotide sequence ID" value="NZ_JAOCGG010000029.1"/>
</dbReference>
<dbReference type="GO" id="GO:0016989">
    <property type="term" value="F:sigma factor antagonist activity"/>
    <property type="evidence" value="ECO:0007669"/>
    <property type="project" value="TreeGrafter"/>
</dbReference>
<dbReference type="EMBL" id="JAOCGG010000029">
    <property type="protein sequence ID" value="MDH1631543.1"/>
    <property type="molecule type" value="Genomic_DNA"/>
</dbReference>
<gene>
    <name evidence="3" type="ORF">N5I14_14950</name>
</gene>
<accession>A0AA42UT63</accession>
<dbReference type="InterPro" id="IPR006860">
    <property type="entry name" value="FecR"/>
</dbReference>
<dbReference type="InterPro" id="IPR012373">
    <property type="entry name" value="Ferrdict_sens_TM"/>
</dbReference>